<feature type="transmembrane region" description="Helical" evidence="1">
    <location>
        <begin position="21"/>
        <end position="41"/>
    </location>
</feature>
<evidence type="ECO:0000256" key="1">
    <source>
        <dbReference type="SAM" id="Phobius"/>
    </source>
</evidence>
<proteinExistence type="predicted"/>
<gene>
    <name evidence="2" type="ORF">JOE66_003116</name>
</gene>
<sequence>MTSQLVHSRTLRPSAQLFIQSRTVAAASALPVFAAMLWFAIPRGTWPRVLVAIVVVAAAYLTAIYLLSRVRIVLDRDGITENGFFVHQRRISAKRIASVVIVRVYRGQSLDTAQQLFILDATGELLLRMRGQYWSDENIGAVAGAYGVPVRRASEPISRAELRENYADVIFWFEKWPWLKALCLVGAIAALSLVLIAFMSVDGLVAVAG</sequence>
<name>A0ABS2L8S8_9MICO</name>
<evidence type="ECO:0008006" key="4">
    <source>
        <dbReference type="Google" id="ProtNLM"/>
    </source>
</evidence>
<keyword evidence="1" id="KW-1133">Transmembrane helix</keyword>
<dbReference type="Proteomes" id="UP000776164">
    <property type="component" value="Unassembled WGS sequence"/>
</dbReference>
<accession>A0ABS2L8S8</accession>
<keyword evidence="3" id="KW-1185">Reference proteome</keyword>
<dbReference type="RefSeq" id="WP_205111003.1">
    <property type="nucleotide sequence ID" value="NZ_BAAAHT010000001.1"/>
</dbReference>
<feature type="transmembrane region" description="Helical" evidence="1">
    <location>
        <begin position="181"/>
        <end position="201"/>
    </location>
</feature>
<organism evidence="2 3">
    <name type="scientific">Subtercola frigoramans</name>
    <dbReference type="NCBI Taxonomy" id="120298"/>
    <lineage>
        <taxon>Bacteria</taxon>
        <taxon>Bacillati</taxon>
        <taxon>Actinomycetota</taxon>
        <taxon>Actinomycetes</taxon>
        <taxon>Micrococcales</taxon>
        <taxon>Microbacteriaceae</taxon>
        <taxon>Subtercola</taxon>
    </lineage>
</organism>
<evidence type="ECO:0000313" key="2">
    <source>
        <dbReference type="EMBL" id="MBM7473482.1"/>
    </source>
</evidence>
<keyword evidence="1" id="KW-0812">Transmembrane</keyword>
<keyword evidence="1" id="KW-0472">Membrane</keyword>
<reference evidence="2 3" key="1">
    <citation type="submission" date="2021-01" db="EMBL/GenBank/DDBJ databases">
        <title>Sequencing the genomes of 1000 actinobacteria strains.</title>
        <authorList>
            <person name="Klenk H.-P."/>
        </authorList>
    </citation>
    <scope>NUCLEOTIDE SEQUENCE [LARGE SCALE GENOMIC DNA]</scope>
    <source>
        <strain evidence="2 3">DSM 13057</strain>
    </source>
</reference>
<comment type="caution">
    <text evidence="2">The sequence shown here is derived from an EMBL/GenBank/DDBJ whole genome shotgun (WGS) entry which is preliminary data.</text>
</comment>
<protein>
    <recommendedName>
        <fullName evidence="4">PH domain-containing protein</fullName>
    </recommendedName>
</protein>
<feature type="transmembrane region" description="Helical" evidence="1">
    <location>
        <begin position="47"/>
        <end position="67"/>
    </location>
</feature>
<evidence type="ECO:0000313" key="3">
    <source>
        <dbReference type="Proteomes" id="UP000776164"/>
    </source>
</evidence>
<dbReference type="EMBL" id="JAFBBU010000001">
    <property type="protein sequence ID" value="MBM7473482.1"/>
    <property type="molecule type" value="Genomic_DNA"/>
</dbReference>